<dbReference type="Pfam" id="PF00388">
    <property type="entry name" value="PI-PLC-X"/>
    <property type="match status" value="1"/>
</dbReference>
<dbReference type="EC" id="4.6.1.13" evidence="2"/>
<comment type="caution">
    <text evidence="7">The sequence shown here is derived from an EMBL/GenBank/DDBJ whole genome shotgun (WGS) entry which is preliminary data.</text>
</comment>
<reference evidence="7 8" key="1">
    <citation type="submission" date="2019-04" db="EMBL/GenBank/DDBJ databases">
        <title>Pedobacter sp. RP-1-16 sp. nov., isolated from Arctic soil.</title>
        <authorList>
            <person name="Dahal R.H."/>
            <person name="Kim D.-U."/>
        </authorList>
    </citation>
    <scope>NUCLEOTIDE SEQUENCE [LARGE SCALE GENOMIC DNA]</scope>
    <source>
        <strain evidence="7 8">RP-1-16</strain>
    </source>
</reference>
<sequence>MGQGGHLLLKNKTPYRWKLTHKHSYQMKSWDNSFPSIIEPGSFAHVYIEWTEGTKNKKDDAGEIDYVMEGINASFQIQARAKNGFEINILFKNFHTNQIGNGETIRLGWSHNNSLVFMIAGSNGQFTSLGSRQNANKWMINLNDNKKLNEITIPGSHDTCTYDMSLVNYGYLLNLINIIPTVDPFSLLLKGAISLGGSLAVNRIVAFSQCQEMNLRKQLDRGLRFLDIRLKKEDNHLQAYHGGIKIPMTFAQITQTCYEFLKLNSSETIIMSIQNEGDGNKPIGVLVKSEIDANKEKWYVDSSIPRLGNGTKKEDARGKLVLLRRYAQPADETKIGINISDIWPQNTQKENLVNSDNQLFSIQDEYKDYILNKLDHKFLNHVRPFLKETANTLFINFTSGMGTTGGFVFPKTLAKGDESFSTFKGTNQLLFNHLLDKMNGVYGIIPMDFPEYPNDSLIPLIISTNHF</sequence>
<evidence type="ECO:0000259" key="6">
    <source>
        <dbReference type="SMART" id="SM00148"/>
    </source>
</evidence>
<dbReference type="Gene3D" id="3.20.20.190">
    <property type="entry name" value="Phosphatidylinositol (PI) phosphodiesterase"/>
    <property type="match status" value="1"/>
</dbReference>
<protein>
    <recommendedName>
        <fullName evidence="3">1-phosphatidylinositol phosphodiesterase</fullName>
        <ecNumber evidence="2">4.6.1.13</ecNumber>
    </recommendedName>
    <alternativeName>
        <fullName evidence="4">Phosphatidylinositol diacylglycerol-lyase</fullName>
    </alternativeName>
    <alternativeName>
        <fullName evidence="5">Phosphatidylinositol-specific phospholipase C</fullName>
    </alternativeName>
</protein>
<dbReference type="PROSITE" id="PS50007">
    <property type="entry name" value="PIPLC_X_DOMAIN"/>
    <property type="match status" value="1"/>
</dbReference>
<evidence type="ECO:0000256" key="3">
    <source>
        <dbReference type="ARBA" id="ARBA00019758"/>
    </source>
</evidence>
<dbReference type="AlphaFoldDB" id="A0A4U1GKU9"/>
<dbReference type="GO" id="GO:0004436">
    <property type="term" value="F:phosphatidylinositol diacylglycerol-lyase activity"/>
    <property type="evidence" value="ECO:0007669"/>
    <property type="project" value="UniProtKB-EC"/>
</dbReference>
<feature type="domain" description="Phosphatidylinositol-specific phospholipase C X" evidence="6">
    <location>
        <begin position="142"/>
        <end position="325"/>
    </location>
</feature>
<dbReference type="PANTHER" id="PTHR13593">
    <property type="match status" value="1"/>
</dbReference>
<dbReference type="PANTHER" id="PTHR13593:SF148">
    <property type="entry name" value="PHOSPHATIDYLINOSITOL-SPECIFIC PHOSPHOLIPASE C X DOMAIN-CONTAINING PROTEIN"/>
    <property type="match status" value="1"/>
</dbReference>
<accession>A0A4U1GKU9</accession>
<dbReference type="SUPFAM" id="SSF51695">
    <property type="entry name" value="PLC-like phosphodiesterases"/>
    <property type="match status" value="1"/>
</dbReference>
<dbReference type="InterPro" id="IPR017946">
    <property type="entry name" value="PLC-like_Pdiesterase_TIM-brl"/>
</dbReference>
<evidence type="ECO:0000256" key="2">
    <source>
        <dbReference type="ARBA" id="ARBA00012581"/>
    </source>
</evidence>
<dbReference type="GO" id="GO:0006629">
    <property type="term" value="P:lipid metabolic process"/>
    <property type="evidence" value="ECO:0007669"/>
    <property type="project" value="InterPro"/>
</dbReference>
<dbReference type="InterPro" id="IPR000909">
    <property type="entry name" value="PLipase_C_PInositol-sp_X_dom"/>
</dbReference>
<evidence type="ECO:0000313" key="8">
    <source>
        <dbReference type="Proteomes" id="UP000309594"/>
    </source>
</evidence>
<dbReference type="InterPro" id="IPR051057">
    <property type="entry name" value="PI-PLC_domain"/>
</dbReference>
<evidence type="ECO:0000313" key="7">
    <source>
        <dbReference type="EMBL" id="TKC65007.1"/>
    </source>
</evidence>
<evidence type="ECO:0000256" key="1">
    <source>
        <dbReference type="ARBA" id="ARBA00001316"/>
    </source>
</evidence>
<evidence type="ECO:0000256" key="4">
    <source>
        <dbReference type="ARBA" id="ARBA00030474"/>
    </source>
</evidence>
<dbReference type="EMBL" id="SWDX01000001">
    <property type="protein sequence ID" value="TKC65007.1"/>
    <property type="molecule type" value="Genomic_DNA"/>
</dbReference>
<evidence type="ECO:0000256" key="5">
    <source>
        <dbReference type="ARBA" id="ARBA00030782"/>
    </source>
</evidence>
<dbReference type="RefSeq" id="WP_136878662.1">
    <property type="nucleotide sequence ID" value="NZ_SWDX01000001.1"/>
</dbReference>
<dbReference type="GO" id="GO:0008081">
    <property type="term" value="F:phosphoric diester hydrolase activity"/>
    <property type="evidence" value="ECO:0007669"/>
    <property type="project" value="InterPro"/>
</dbReference>
<dbReference type="Proteomes" id="UP000309594">
    <property type="component" value="Unassembled WGS sequence"/>
</dbReference>
<comment type="catalytic activity">
    <reaction evidence="1">
        <text>a 1,2-diacyl-sn-glycero-3-phospho-(1D-myo-inositol) = 1D-myo-inositol 1,2-cyclic phosphate + a 1,2-diacyl-sn-glycerol</text>
        <dbReference type="Rhea" id="RHEA:17093"/>
        <dbReference type="ChEBI" id="CHEBI:17815"/>
        <dbReference type="ChEBI" id="CHEBI:57880"/>
        <dbReference type="ChEBI" id="CHEBI:58484"/>
        <dbReference type="EC" id="4.6.1.13"/>
    </reaction>
</comment>
<name>A0A4U1GKU9_9SPHI</name>
<organism evidence="7 8">
    <name type="scientific">Pedobacter hiemivivus</name>
    <dbReference type="NCBI Taxonomy" id="2530454"/>
    <lineage>
        <taxon>Bacteria</taxon>
        <taxon>Pseudomonadati</taxon>
        <taxon>Bacteroidota</taxon>
        <taxon>Sphingobacteriia</taxon>
        <taxon>Sphingobacteriales</taxon>
        <taxon>Sphingobacteriaceae</taxon>
        <taxon>Pedobacter</taxon>
    </lineage>
</organism>
<proteinExistence type="predicted"/>
<gene>
    <name evidence="7" type="ORF">FBD94_00135</name>
</gene>
<dbReference type="SMART" id="SM00148">
    <property type="entry name" value="PLCXc"/>
    <property type="match status" value="1"/>
</dbReference>